<evidence type="ECO:0000256" key="5">
    <source>
        <dbReference type="ARBA" id="ARBA00022763"/>
    </source>
</evidence>
<keyword evidence="3" id="KW-0004">4Fe-4S</keyword>
<evidence type="ECO:0000256" key="7">
    <source>
        <dbReference type="ARBA" id="ARBA00023004"/>
    </source>
</evidence>
<protein>
    <recommendedName>
        <fullName evidence="2">Type-4 uracil-DNA glycosylase</fullName>
    </recommendedName>
</protein>
<dbReference type="PANTHER" id="PTHR33693">
    <property type="entry name" value="TYPE-5 URACIL-DNA GLYCOSYLASE"/>
    <property type="match status" value="1"/>
</dbReference>
<organism evidence="11 12">
    <name type="scientific">Kribbella antiqua</name>
    <dbReference type="NCBI Taxonomy" id="2512217"/>
    <lineage>
        <taxon>Bacteria</taxon>
        <taxon>Bacillati</taxon>
        <taxon>Actinomycetota</taxon>
        <taxon>Actinomycetes</taxon>
        <taxon>Propionibacteriales</taxon>
        <taxon>Kribbellaceae</taxon>
        <taxon>Kribbella</taxon>
    </lineage>
</organism>
<dbReference type="PANTHER" id="PTHR33693:SF9">
    <property type="entry name" value="TYPE-4 URACIL-DNA GLYCOSYLASE"/>
    <property type="match status" value="1"/>
</dbReference>
<dbReference type="GO" id="GO:0046872">
    <property type="term" value="F:metal ion binding"/>
    <property type="evidence" value="ECO:0007669"/>
    <property type="project" value="UniProtKB-KW"/>
</dbReference>
<evidence type="ECO:0000256" key="2">
    <source>
        <dbReference type="ARBA" id="ARBA00019403"/>
    </source>
</evidence>
<evidence type="ECO:0000313" key="12">
    <source>
        <dbReference type="Proteomes" id="UP000295573"/>
    </source>
</evidence>
<dbReference type="GO" id="GO:0051539">
    <property type="term" value="F:4 iron, 4 sulfur cluster binding"/>
    <property type="evidence" value="ECO:0007669"/>
    <property type="project" value="UniProtKB-KW"/>
</dbReference>
<dbReference type="SMART" id="SM00987">
    <property type="entry name" value="UreE_C"/>
    <property type="match status" value="1"/>
</dbReference>
<dbReference type="SMART" id="SM00986">
    <property type="entry name" value="UDG"/>
    <property type="match status" value="1"/>
</dbReference>
<reference evidence="11 12" key="1">
    <citation type="journal article" date="2015" name="Stand. Genomic Sci.">
        <title>Genomic Encyclopedia of Bacterial and Archaeal Type Strains, Phase III: the genomes of soil and plant-associated and newly described type strains.</title>
        <authorList>
            <person name="Whitman W.B."/>
            <person name="Woyke T."/>
            <person name="Klenk H.P."/>
            <person name="Zhou Y."/>
            <person name="Lilburn T.G."/>
            <person name="Beck B.J."/>
            <person name="De Vos P."/>
            <person name="Vandamme P."/>
            <person name="Eisen J.A."/>
            <person name="Garrity G."/>
            <person name="Hugenholtz P."/>
            <person name="Kyrpides N.C."/>
        </authorList>
    </citation>
    <scope>NUCLEOTIDE SEQUENCE [LARGE SCALE GENOMIC DNA]</scope>
    <source>
        <strain evidence="11 12">VKM Ac-2541</strain>
    </source>
</reference>
<evidence type="ECO:0000256" key="3">
    <source>
        <dbReference type="ARBA" id="ARBA00022485"/>
    </source>
</evidence>
<keyword evidence="5" id="KW-0227">DNA damage</keyword>
<keyword evidence="12" id="KW-1185">Reference proteome</keyword>
<dbReference type="Gene3D" id="3.40.470.10">
    <property type="entry name" value="Uracil-DNA glycosylase-like domain"/>
    <property type="match status" value="1"/>
</dbReference>
<dbReference type="InterPro" id="IPR005273">
    <property type="entry name" value="Ura-DNA_glyco_family4"/>
</dbReference>
<dbReference type="RefSeq" id="WP_241996429.1">
    <property type="nucleotide sequence ID" value="NZ_SLWR01000012.1"/>
</dbReference>
<sequence>MLQLFELGTGGHVNKFPGAAEWVPDKGGLAKLTAALPECRGCDLYQDAERVVPGEGPARARMMLIGEQPGDVEDKKGHVFVGPAGRVLDKALVEAGIDRSEVFLTNAVKHFRFQREGKRRIHKTPAVGHIVACGPWLQRELAVVKPSLVVILGSVAARAVLGSGFKVTEQRGLPLELPDGRAGVATVHPSSVVRSREYRRDFDLFVNDLRAAVALLD</sequence>
<evidence type="ECO:0000256" key="4">
    <source>
        <dbReference type="ARBA" id="ARBA00022723"/>
    </source>
</evidence>
<name>A0A4R2ILD1_9ACTN</name>
<comment type="caution">
    <text evidence="11">The sequence shown here is derived from an EMBL/GenBank/DDBJ whole genome shotgun (WGS) entry which is preliminary data.</text>
</comment>
<keyword evidence="4" id="KW-0479">Metal-binding</keyword>
<comment type="similarity">
    <text evidence="1">Belongs to the uracil-DNA glycosylase (UDG) superfamily. Type 4 (UDGa) family.</text>
</comment>
<evidence type="ECO:0000256" key="1">
    <source>
        <dbReference type="ARBA" id="ARBA00006521"/>
    </source>
</evidence>
<feature type="domain" description="Uracil-DNA glycosylase-like" evidence="10">
    <location>
        <begin position="53"/>
        <end position="210"/>
    </location>
</feature>
<evidence type="ECO:0000256" key="8">
    <source>
        <dbReference type="ARBA" id="ARBA00023014"/>
    </source>
</evidence>
<evidence type="ECO:0000256" key="6">
    <source>
        <dbReference type="ARBA" id="ARBA00022801"/>
    </source>
</evidence>
<keyword evidence="6" id="KW-0378">Hydrolase</keyword>
<evidence type="ECO:0000259" key="10">
    <source>
        <dbReference type="SMART" id="SM00986"/>
    </source>
</evidence>
<gene>
    <name evidence="11" type="ORF">EV646_11291</name>
</gene>
<dbReference type="InterPro" id="IPR036895">
    <property type="entry name" value="Uracil-DNA_glycosylase-like_sf"/>
</dbReference>
<evidence type="ECO:0000313" key="11">
    <source>
        <dbReference type="EMBL" id="TCO43515.1"/>
    </source>
</evidence>
<dbReference type="Pfam" id="PF03167">
    <property type="entry name" value="UDG"/>
    <property type="match status" value="1"/>
</dbReference>
<keyword evidence="8" id="KW-0411">Iron-sulfur</keyword>
<proteinExistence type="inferred from homology"/>
<dbReference type="EMBL" id="SLWR01000012">
    <property type="protein sequence ID" value="TCO43515.1"/>
    <property type="molecule type" value="Genomic_DNA"/>
</dbReference>
<dbReference type="GO" id="GO:0006281">
    <property type="term" value="P:DNA repair"/>
    <property type="evidence" value="ECO:0007669"/>
    <property type="project" value="UniProtKB-KW"/>
</dbReference>
<dbReference type="NCBIfam" id="TIGR03914">
    <property type="entry name" value="UDG_fam_dom"/>
    <property type="match status" value="1"/>
</dbReference>
<accession>A0A4R2ILD1</accession>
<evidence type="ECO:0000256" key="9">
    <source>
        <dbReference type="ARBA" id="ARBA00023204"/>
    </source>
</evidence>
<dbReference type="AlphaFoldDB" id="A0A4R2ILD1"/>
<keyword evidence="9" id="KW-0234">DNA repair</keyword>
<dbReference type="SUPFAM" id="SSF52141">
    <property type="entry name" value="Uracil-DNA glycosylase-like"/>
    <property type="match status" value="1"/>
</dbReference>
<dbReference type="GO" id="GO:0097506">
    <property type="term" value="F:deaminated base DNA N-glycosylase activity"/>
    <property type="evidence" value="ECO:0007669"/>
    <property type="project" value="UniProtKB-ARBA"/>
</dbReference>
<dbReference type="CDD" id="cd10030">
    <property type="entry name" value="UDG-F4_TTUDGA_SPO1dp_like"/>
    <property type="match status" value="1"/>
</dbReference>
<dbReference type="InterPro" id="IPR005122">
    <property type="entry name" value="Uracil-DNA_glycosylase-like"/>
</dbReference>
<dbReference type="InterPro" id="IPR051536">
    <property type="entry name" value="UDG_Type-4/5"/>
</dbReference>
<dbReference type="Proteomes" id="UP000295573">
    <property type="component" value="Unassembled WGS sequence"/>
</dbReference>
<keyword evidence="7" id="KW-0408">Iron</keyword>